<dbReference type="Gene3D" id="3.30.450.20">
    <property type="entry name" value="PAS domain"/>
    <property type="match status" value="1"/>
</dbReference>
<dbReference type="PANTHER" id="PTHR39966:SF3">
    <property type="entry name" value="DUF438 DOMAIN-CONTAINING PROTEIN"/>
    <property type="match status" value="1"/>
</dbReference>
<dbReference type="PROSITE" id="PS50113">
    <property type="entry name" value="PAC"/>
    <property type="match status" value="1"/>
</dbReference>
<dbReference type="NCBIfam" id="TIGR00229">
    <property type="entry name" value="sensory_box"/>
    <property type="match status" value="1"/>
</dbReference>
<dbReference type="InterPro" id="IPR000700">
    <property type="entry name" value="PAS-assoc_C"/>
</dbReference>
<accession>A0A7C2K452</accession>
<dbReference type="EMBL" id="DSOL01000035">
    <property type="protein sequence ID" value="HEN27323.1"/>
    <property type="molecule type" value="Genomic_DNA"/>
</dbReference>
<protein>
    <submittedName>
        <fullName evidence="2">DUF438 domain-containing protein</fullName>
    </submittedName>
</protein>
<feature type="domain" description="PAC" evidence="1">
    <location>
        <begin position="345"/>
        <end position="404"/>
    </location>
</feature>
<name>A0A7C2K452_UNCW3</name>
<dbReference type="AlphaFoldDB" id="A0A7C2K452"/>
<dbReference type="Pfam" id="PF04282">
    <property type="entry name" value="DUF438"/>
    <property type="match status" value="1"/>
</dbReference>
<reference evidence="2" key="1">
    <citation type="journal article" date="2020" name="mSystems">
        <title>Genome- and Community-Level Interaction Insights into Carbon Utilization and Element Cycling Functions of Hydrothermarchaeota in Hydrothermal Sediment.</title>
        <authorList>
            <person name="Zhou Z."/>
            <person name="Liu Y."/>
            <person name="Xu W."/>
            <person name="Pan J."/>
            <person name="Luo Z.H."/>
            <person name="Li M."/>
        </authorList>
    </citation>
    <scope>NUCLEOTIDE SEQUENCE [LARGE SCALE GENOMIC DNA]</scope>
    <source>
        <strain evidence="2">SpSt-34</strain>
        <strain evidence="3">SpSt-69</strain>
    </source>
</reference>
<dbReference type="InterPro" id="IPR007380">
    <property type="entry name" value="DUF438"/>
</dbReference>
<sequence>MSELFSKDLNKKKEALKELIKRIHEGENPDELKRRFRENFGDVTSEEIARVEEELIKEGFPREEIIRLCEVHLAVFRESVQREQATAAKTSPFHPINILMKEHDIMLENAKRMVSLLKAHTSESLLQDEKAFSTLEMLIHHFKEAEKHYLREENALFPLLEKYGVTEPPKIMWMEHDSIREIKKSLFSIFDSYKNLPNANDFNEMTTYAEKLFTTINSHFFKENSVLFPTALRVAKNEEWEKVKQDFDEIGYCCFYPQPQLLKEKKEEAVISEESIKLPSGSFTLKELIAVLNTLPVDITFVDKNDEVKFFNETKDRIFVRTRGVIGRKVQNCHPQKSVHIVEKILKEFKEGRRDVADFWIWVKDRYILIRYFAVRDENGEYLGTLEVSQDITDIKKLEGEKRLLDWE</sequence>
<evidence type="ECO:0000313" key="2">
    <source>
        <dbReference type="EMBL" id="HEN27323.1"/>
    </source>
</evidence>
<dbReference type="Pfam" id="PF13596">
    <property type="entry name" value="PAS_10"/>
    <property type="match status" value="1"/>
</dbReference>
<proteinExistence type="predicted"/>
<organism evidence="2">
    <name type="scientific">candidate division WOR-3 bacterium</name>
    <dbReference type="NCBI Taxonomy" id="2052148"/>
    <lineage>
        <taxon>Bacteria</taxon>
        <taxon>Bacteria division WOR-3</taxon>
    </lineage>
</organism>
<dbReference type="SUPFAM" id="SSF55785">
    <property type="entry name" value="PYP-like sensor domain (PAS domain)"/>
    <property type="match status" value="1"/>
</dbReference>
<dbReference type="InterPro" id="IPR012312">
    <property type="entry name" value="Hemerythrin-like"/>
</dbReference>
<dbReference type="GO" id="GO:0005886">
    <property type="term" value="C:plasma membrane"/>
    <property type="evidence" value="ECO:0007669"/>
    <property type="project" value="TreeGrafter"/>
</dbReference>
<dbReference type="Gene3D" id="1.20.120.520">
    <property type="entry name" value="nmb1532 protein domain like"/>
    <property type="match status" value="1"/>
</dbReference>
<dbReference type="InterPro" id="IPR035965">
    <property type="entry name" value="PAS-like_dom_sf"/>
</dbReference>
<dbReference type="InterPro" id="IPR000014">
    <property type="entry name" value="PAS"/>
</dbReference>
<gene>
    <name evidence="2" type="ORF">ENQ77_01380</name>
    <name evidence="3" type="ORF">ENU66_03405</name>
</gene>
<evidence type="ECO:0000313" key="3">
    <source>
        <dbReference type="EMBL" id="HGL17365.1"/>
    </source>
</evidence>
<dbReference type="Pfam" id="PF01814">
    <property type="entry name" value="Hemerythrin"/>
    <property type="match status" value="1"/>
</dbReference>
<dbReference type="PANTHER" id="PTHR39966">
    <property type="entry name" value="BLL2471 PROTEIN-RELATED"/>
    <property type="match status" value="1"/>
</dbReference>
<evidence type="ECO:0000259" key="1">
    <source>
        <dbReference type="PROSITE" id="PS50113"/>
    </source>
</evidence>
<comment type="caution">
    <text evidence="2">The sequence shown here is derived from an EMBL/GenBank/DDBJ whole genome shotgun (WGS) entry which is preliminary data.</text>
</comment>
<dbReference type="EMBL" id="DTDJ01000025">
    <property type="protein sequence ID" value="HGL17365.1"/>
    <property type="molecule type" value="Genomic_DNA"/>
</dbReference>